<dbReference type="AlphaFoldDB" id="A0A0B7AUC5"/>
<name>A0A0B7AUC5_9EUPU</name>
<accession>A0A0B7AUC5</accession>
<reference evidence="1" key="1">
    <citation type="submission" date="2014-12" db="EMBL/GenBank/DDBJ databases">
        <title>Insight into the proteome of Arion vulgaris.</title>
        <authorList>
            <person name="Aradska J."/>
            <person name="Bulat T."/>
            <person name="Smidak R."/>
            <person name="Sarate P."/>
            <person name="Gangsoo J."/>
            <person name="Sialana F."/>
            <person name="Bilban M."/>
            <person name="Lubec G."/>
        </authorList>
    </citation>
    <scope>NUCLEOTIDE SEQUENCE</scope>
    <source>
        <tissue evidence="1">Skin</tissue>
    </source>
</reference>
<evidence type="ECO:0000313" key="1">
    <source>
        <dbReference type="EMBL" id="CEK83455.1"/>
    </source>
</evidence>
<dbReference type="EMBL" id="HACG01036590">
    <property type="protein sequence ID" value="CEK83455.1"/>
    <property type="molecule type" value="Transcribed_RNA"/>
</dbReference>
<sequence length="54" mass="6480">MKRTQKHVVEISSYPEDVRQIRIGEEKERKCVERFAPGISFFDLMLKGKNRIRE</sequence>
<gene>
    <name evidence="1" type="primary">ORF137141</name>
</gene>
<protein>
    <submittedName>
        <fullName evidence="1">Uncharacterized protein</fullName>
    </submittedName>
</protein>
<organism evidence="1">
    <name type="scientific">Arion vulgaris</name>
    <dbReference type="NCBI Taxonomy" id="1028688"/>
    <lineage>
        <taxon>Eukaryota</taxon>
        <taxon>Metazoa</taxon>
        <taxon>Spiralia</taxon>
        <taxon>Lophotrochozoa</taxon>
        <taxon>Mollusca</taxon>
        <taxon>Gastropoda</taxon>
        <taxon>Heterobranchia</taxon>
        <taxon>Euthyneura</taxon>
        <taxon>Panpulmonata</taxon>
        <taxon>Eupulmonata</taxon>
        <taxon>Stylommatophora</taxon>
        <taxon>Helicina</taxon>
        <taxon>Arionoidea</taxon>
        <taxon>Arionidae</taxon>
        <taxon>Arion</taxon>
    </lineage>
</organism>
<proteinExistence type="predicted"/>